<protein>
    <submittedName>
        <fullName evidence="1">Uncharacterized protein</fullName>
    </submittedName>
</protein>
<name>A0AA45C685_9BACT</name>
<proteinExistence type="predicted"/>
<keyword evidence="3" id="KW-1185">Reference proteome</keyword>
<organism evidence="1 3">
    <name type="scientific">Oceanotoga teriensis</name>
    <dbReference type="NCBI Taxonomy" id="515440"/>
    <lineage>
        <taxon>Bacteria</taxon>
        <taxon>Thermotogati</taxon>
        <taxon>Thermotogota</taxon>
        <taxon>Thermotogae</taxon>
        <taxon>Petrotogales</taxon>
        <taxon>Petrotogaceae</taxon>
        <taxon>Oceanotoga</taxon>
    </lineage>
</organism>
<dbReference type="Proteomes" id="UP000245921">
    <property type="component" value="Unassembled WGS sequence"/>
</dbReference>
<evidence type="ECO:0000313" key="3">
    <source>
        <dbReference type="Proteomes" id="UP000245921"/>
    </source>
</evidence>
<dbReference type="AlphaFoldDB" id="A0AA45C685"/>
<dbReference type="EMBL" id="QGGI01000012">
    <property type="protein sequence ID" value="PWJ90635.1"/>
    <property type="molecule type" value="Genomic_DNA"/>
</dbReference>
<gene>
    <name evidence="2" type="ORF">C7380_105159</name>
    <name evidence="1" type="ORF">C7380_112105</name>
</gene>
<evidence type="ECO:0000313" key="2">
    <source>
        <dbReference type="EMBL" id="PWJ95529.1"/>
    </source>
</evidence>
<feature type="non-terminal residue" evidence="1">
    <location>
        <position position="27"/>
    </location>
</feature>
<comment type="caution">
    <text evidence="1">The sequence shown here is derived from an EMBL/GenBank/DDBJ whole genome shotgun (WGS) entry which is preliminary data.</text>
</comment>
<reference evidence="1 3" key="1">
    <citation type="submission" date="2018-05" db="EMBL/GenBank/DDBJ databases">
        <title>Genomic Encyclopedia of Type Strains, Phase IV (KMG-IV): sequencing the most valuable type-strain genomes for metagenomic binning, comparative biology and taxonomic classification.</title>
        <authorList>
            <person name="Goeker M."/>
        </authorList>
    </citation>
    <scope>NUCLEOTIDE SEQUENCE [LARGE SCALE GENOMIC DNA]</scope>
    <source>
        <strain evidence="1 3">DSM 24906</strain>
    </source>
</reference>
<sequence>MISAEKLTKKFGEYVAVNEINIKVKSG</sequence>
<evidence type="ECO:0000313" key="1">
    <source>
        <dbReference type="EMBL" id="PWJ90635.1"/>
    </source>
</evidence>
<dbReference type="EMBL" id="QGGI01000005">
    <property type="protein sequence ID" value="PWJ95529.1"/>
    <property type="molecule type" value="Genomic_DNA"/>
</dbReference>
<accession>A0AA45C685</accession>